<dbReference type="PANTHER" id="PTHR46825">
    <property type="entry name" value="D-ALANYL-D-ALANINE-CARBOXYPEPTIDASE/ENDOPEPTIDASE AMPH"/>
    <property type="match status" value="1"/>
</dbReference>
<gene>
    <name evidence="4" type="ORF">DHL47_02110</name>
</gene>
<feature type="domain" description="Beta-lactamase-related" evidence="3">
    <location>
        <begin position="54"/>
        <end position="351"/>
    </location>
</feature>
<keyword evidence="2" id="KW-0732">Signal</keyword>
<feature type="transmembrane region" description="Helical" evidence="1">
    <location>
        <begin position="526"/>
        <end position="549"/>
    </location>
</feature>
<dbReference type="InterPro" id="IPR050491">
    <property type="entry name" value="AmpC-like"/>
</dbReference>
<feature type="transmembrane region" description="Helical" evidence="1">
    <location>
        <begin position="494"/>
        <end position="514"/>
    </location>
</feature>
<feature type="transmembrane region" description="Helical" evidence="1">
    <location>
        <begin position="451"/>
        <end position="474"/>
    </location>
</feature>
<keyword evidence="1" id="KW-0472">Membrane</keyword>
<keyword evidence="1" id="KW-1133">Transmembrane helix</keyword>
<feature type="chain" id="PRO_5046700067" evidence="2">
    <location>
        <begin position="24"/>
        <end position="590"/>
    </location>
</feature>
<evidence type="ECO:0000256" key="1">
    <source>
        <dbReference type="SAM" id="Phobius"/>
    </source>
</evidence>
<dbReference type="InterPro" id="IPR012338">
    <property type="entry name" value="Beta-lactam/transpept-like"/>
</dbReference>
<dbReference type="RefSeq" id="WP_209550733.1">
    <property type="nucleotide sequence ID" value="NZ_QFAY01000003.1"/>
</dbReference>
<dbReference type="SUPFAM" id="SSF56601">
    <property type="entry name" value="beta-lactamase/transpeptidase-like"/>
    <property type="match status" value="1"/>
</dbReference>
<dbReference type="EMBL" id="QFAY01000003">
    <property type="protein sequence ID" value="MBP2620146.1"/>
    <property type="molecule type" value="Genomic_DNA"/>
</dbReference>
<dbReference type="Proteomes" id="UP001519349">
    <property type="component" value="Unassembled WGS sequence"/>
</dbReference>
<evidence type="ECO:0000259" key="3">
    <source>
        <dbReference type="Pfam" id="PF00144"/>
    </source>
</evidence>
<feature type="transmembrane region" description="Helical" evidence="1">
    <location>
        <begin position="561"/>
        <end position="583"/>
    </location>
</feature>
<reference evidence="4 5" key="1">
    <citation type="submission" date="2018-05" db="EMBL/GenBank/DDBJ databases">
        <title>Draft genome sequence of Streptococcus panodentis CCUG 70867T.</title>
        <authorList>
            <person name="Salva-Serra F."/>
            <person name="Mendez V."/>
            <person name="Jaen-Luchoro D."/>
            <person name="Gonzales-Siles L."/>
            <person name="Karlsson R."/>
            <person name="Engstrom-Jakobsson H."/>
            <person name="Busquets A."/>
            <person name="Gomila M."/>
            <person name="Pineiro-Iglesias B."/>
            <person name="Bennasar-Figueras A."/>
            <person name="Seeger M."/>
            <person name="Moore E."/>
        </authorList>
    </citation>
    <scope>NUCLEOTIDE SEQUENCE [LARGE SCALE GENOMIC DNA]</scope>
    <source>
        <strain evidence="4 5">CCUG 70867</strain>
    </source>
</reference>
<accession>A0ABS5AU96</accession>
<evidence type="ECO:0000313" key="4">
    <source>
        <dbReference type="EMBL" id="MBP2620146.1"/>
    </source>
</evidence>
<comment type="caution">
    <text evidence="4">The sequence shown here is derived from an EMBL/GenBank/DDBJ whole genome shotgun (WGS) entry which is preliminary data.</text>
</comment>
<dbReference type="InterPro" id="IPR001466">
    <property type="entry name" value="Beta-lactam-related"/>
</dbReference>
<sequence length="590" mass="67213">MKKRLLLACLLLLGFASPGLALAESQKLPEGTSYDQIGQKIQDFYQKNEKTSAAMETAIFDTEGTIYRGNFGYSDKENQVKADDDTVFEWGSITKLTVWISVMQLWEEGKINLEEDIKTYLPDDFLKNLHFDKPITMLDLMNHQAGFDEQNTYLKGDLSIEELLRTRQPNQVFEPGTVSAYSNYGTGLASYIVEILSGQSFADYVHEHIFQPLKMDKTALLPDLSDNHYVQEKRQEIKSYDSNGNQKNADFELSLYPVGRATGTLDDLQKFAQGLLKQEGLFKRPETWSALFTATSTYPGTDIPLNAHGFWYQEYEVRLLGHGGNSAGFSSMLLLDLESGLGQVIMTNQYQERIYNYQMPELVFGPKKTADKQSYETFSPGYYRSARTFNSGPFSFLKTIPGYTYYLNEKADAPQMNGDFWVASEANGQAKITRAYGDALKLSNWDLIKDYGMVLLFALAVIFSLLSLLIHAGLDCWRLIFRKNKDSYPLARKLWIYLTAVLILAVPINLFNVFNKLMTASANVDYTWNFVLLAVTGLLLTVSALYPFYLKKKERWTKGQLFFAAMISLSSLMMVANILYWSLYQWWAAY</sequence>
<evidence type="ECO:0000256" key="2">
    <source>
        <dbReference type="SAM" id="SignalP"/>
    </source>
</evidence>
<keyword evidence="1" id="KW-0812">Transmembrane</keyword>
<dbReference type="PANTHER" id="PTHR46825:SF9">
    <property type="entry name" value="BETA-LACTAMASE-RELATED DOMAIN-CONTAINING PROTEIN"/>
    <property type="match status" value="1"/>
</dbReference>
<feature type="signal peptide" evidence="2">
    <location>
        <begin position="1"/>
        <end position="23"/>
    </location>
</feature>
<proteinExistence type="predicted"/>
<keyword evidence="5" id="KW-1185">Reference proteome</keyword>
<protein>
    <submittedName>
        <fullName evidence="4">Methicillin resistance protein FmtA</fullName>
    </submittedName>
</protein>
<evidence type="ECO:0000313" key="5">
    <source>
        <dbReference type="Proteomes" id="UP001519349"/>
    </source>
</evidence>
<organism evidence="4 5">
    <name type="scientific">Streptococcus panodentis</name>
    <dbReference type="NCBI Taxonomy" id="1581472"/>
    <lineage>
        <taxon>Bacteria</taxon>
        <taxon>Bacillati</taxon>
        <taxon>Bacillota</taxon>
        <taxon>Bacilli</taxon>
        <taxon>Lactobacillales</taxon>
        <taxon>Streptococcaceae</taxon>
        <taxon>Streptococcus</taxon>
    </lineage>
</organism>
<dbReference type="Pfam" id="PF00144">
    <property type="entry name" value="Beta-lactamase"/>
    <property type="match status" value="1"/>
</dbReference>
<name>A0ABS5AU96_9STRE</name>
<dbReference type="Gene3D" id="3.40.710.10">
    <property type="entry name" value="DD-peptidase/beta-lactamase superfamily"/>
    <property type="match status" value="1"/>
</dbReference>